<organism evidence="1 2">
    <name type="scientific">Coprinopsis marcescibilis</name>
    <name type="common">Agaric fungus</name>
    <name type="synonym">Psathyrella marcescibilis</name>
    <dbReference type="NCBI Taxonomy" id="230819"/>
    <lineage>
        <taxon>Eukaryota</taxon>
        <taxon>Fungi</taxon>
        <taxon>Dikarya</taxon>
        <taxon>Basidiomycota</taxon>
        <taxon>Agaricomycotina</taxon>
        <taxon>Agaricomycetes</taxon>
        <taxon>Agaricomycetidae</taxon>
        <taxon>Agaricales</taxon>
        <taxon>Agaricineae</taxon>
        <taxon>Psathyrellaceae</taxon>
        <taxon>Coprinopsis</taxon>
    </lineage>
</organism>
<name>A0A5C3KGX5_COPMA</name>
<dbReference type="AlphaFoldDB" id="A0A5C3KGX5"/>
<protein>
    <submittedName>
        <fullName evidence="1">Uncharacterized protein</fullName>
    </submittedName>
</protein>
<accession>A0A5C3KGX5</accession>
<sequence length="186" mass="18912">MSITNGCQGVAPKFRKGTLFPVRYTVSSSPSQPGVTSVALDKHDGKAKYTVSSSPSQPGITSIALDKHDGKAKYTVSSSPSQPAATTVAFDKNEPKTITHGDSVDATVRPEVTGRPGVPATIGAGECPFVTKTVTAELSEPTQAGTNDLAANQLGATSGAVNLGGQFWSLASIVVTGAAILVNGLL</sequence>
<keyword evidence="2" id="KW-1185">Reference proteome</keyword>
<reference evidence="1 2" key="1">
    <citation type="journal article" date="2019" name="Nat. Ecol. Evol.">
        <title>Megaphylogeny resolves global patterns of mushroom evolution.</title>
        <authorList>
            <person name="Varga T."/>
            <person name="Krizsan K."/>
            <person name="Foldi C."/>
            <person name="Dima B."/>
            <person name="Sanchez-Garcia M."/>
            <person name="Sanchez-Ramirez S."/>
            <person name="Szollosi G.J."/>
            <person name="Szarkandi J.G."/>
            <person name="Papp V."/>
            <person name="Albert L."/>
            <person name="Andreopoulos W."/>
            <person name="Angelini C."/>
            <person name="Antonin V."/>
            <person name="Barry K.W."/>
            <person name="Bougher N.L."/>
            <person name="Buchanan P."/>
            <person name="Buyck B."/>
            <person name="Bense V."/>
            <person name="Catcheside P."/>
            <person name="Chovatia M."/>
            <person name="Cooper J."/>
            <person name="Damon W."/>
            <person name="Desjardin D."/>
            <person name="Finy P."/>
            <person name="Geml J."/>
            <person name="Haridas S."/>
            <person name="Hughes K."/>
            <person name="Justo A."/>
            <person name="Karasinski D."/>
            <person name="Kautmanova I."/>
            <person name="Kiss B."/>
            <person name="Kocsube S."/>
            <person name="Kotiranta H."/>
            <person name="LaButti K.M."/>
            <person name="Lechner B.E."/>
            <person name="Liimatainen K."/>
            <person name="Lipzen A."/>
            <person name="Lukacs Z."/>
            <person name="Mihaltcheva S."/>
            <person name="Morgado L.N."/>
            <person name="Niskanen T."/>
            <person name="Noordeloos M.E."/>
            <person name="Ohm R.A."/>
            <person name="Ortiz-Santana B."/>
            <person name="Ovrebo C."/>
            <person name="Racz N."/>
            <person name="Riley R."/>
            <person name="Savchenko A."/>
            <person name="Shiryaev A."/>
            <person name="Soop K."/>
            <person name="Spirin V."/>
            <person name="Szebenyi C."/>
            <person name="Tomsovsky M."/>
            <person name="Tulloss R.E."/>
            <person name="Uehling J."/>
            <person name="Grigoriev I.V."/>
            <person name="Vagvolgyi C."/>
            <person name="Papp T."/>
            <person name="Martin F.M."/>
            <person name="Miettinen O."/>
            <person name="Hibbett D.S."/>
            <person name="Nagy L.G."/>
        </authorList>
    </citation>
    <scope>NUCLEOTIDE SEQUENCE [LARGE SCALE GENOMIC DNA]</scope>
    <source>
        <strain evidence="1 2">CBS 121175</strain>
    </source>
</reference>
<dbReference type="EMBL" id="ML210340">
    <property type="protein sequence ID" value="TFK19446.1"/>
    <property type="molecule type" value="Genomic_DNA"/>
</dbReference>
<proteinExistence type="predicted"/>
<gene>
    <name evidence="1" type="ORF">FA15DRAFT_175084</name>
</gene>
<evidence type="ECO:0000313" key="2">
    <source>
        <dbReference type="Proteomes" id="UP000307440"/>
    </source>
</evidence>
<dbReference type="Proteomes" id="UP000307440">
    <property type="component" value="Unassembled WGS sequence"/>
</dbReference>
<evidence type="ECO:0000313" key="1">
    <source>
        <dbReference type="EMBL" id="TFK19446.1"/>
    </source>
</evidence>